<accession>A0A3B3HYB8</accession>
<keyword evidence="1" id="KW-0812">Transmembrane</keyword>
<evidence type="ECO:0000256" key="1">
    <source>
        <dbReference type="SAM" id="Phobius"/>
    </source>
</evidence>
<dbReference type="AlphaFoldDB" id="A0A3B3HYB8"/>
<dbReference type="Ensembl" id="ENSORLT00000029009.1">
    <property type="protein sequence ID" value="ENSORLP00000036827.1"/>
    <property type="gene ID" value="ENSORLG00000024091.1"/>
</dbReference>
<evidence type="ECO:0000313" key="2">
    <source>
        <dbReference type="Ensembl" id="ENSORLP00000036827.1"/>
    </source>
</evidence>
<feature type="transmembrane region" description="Helical" evidence="1">
    <location>
        <begin position="81"/>
        <end position="100"/>
    </location>
</feature>
<keyword evidence="1" id="KW-1133">Transmembrane helix</keyword>
<keyword evidence="3" id="KW-1185">Reference proteome</keyword>
<dbReference type="Bgee" id="ENSORLG00000024091">
    <property type="expression patterns" value="Expressed in pharyngeal gill and 5 other cell types or tissues"/>
</dbReference>
<organism evidence="2 3">
    <name type="scientific">Oryzias latipes</name>
    <name type="common">Japanese rice fish</name>
    <name type="synonym">Japanese killifish</name>
    <dbReference type="NCBI Taxonomy" id="8090"/>
    <lineage>
        <taxon>Eukaryota</taxon>
        <taxon>Metazoa</taxon>
        <taxon>Chordata</taxon>
        <taxon>Craniata</taxon>
        <taxon>Vertebrata</taxon>
        <taxon>Euteleostomi</taxon>
        <taxon>Actinopterygii</taxon>
        <taxon>Neopterygii</taxon>
        <taxon>Teleostei</taxon>
        <taxon>Neoteleostei</taxon>
        <taxon>Acanthomorphata</taxon>
        <taxon>Ovalentaria</taxon>
        <taxon>Atherinomorphae</taxon>
        <taxon>Beloniformes</taxon>
        <taxon>Adrianichthyidae</taxon>
        <taxon>Oryziinae</taxon>
        <taxon>Oryzias</taxon>
    </lineage>
</organism>
<keyword evidence="1" id="KW-0472">Membrane</keyword>
<name>A0A3B3HYB8_ORYLA</name>
<feature type="transmembrane region" description="Helical" evidence="1">
    <location>
        <begin position="112"/>
        <end position="133"/>
    </location>
</feature>
<proteinExistence type="predicted"/>
<dbReference type="Proteomes" id="UP000001038">
    <property type="component" value="Chromosome 16"/>
</dbReference>
<sequence length="188" mass="21055">MGTMKNTFVCDESMIITIPIGSIQDLQDGQLMPEHFYCVFKDHFKVLVLKGKAQPLGAAQAIFGLLLCALTPVVHEPLVRIFTIPCIMYVICGVLSFAAGKCPNMSVAKVSFSLNIISLFWSLSAFIVNLLLLHSPMLREEEKGITSLITSLLVIEFFICLYLIYWLSKVICRQHFNTLPTIILKRGN</sequence>
<feature type="transmembrane region" description="Helical" evidence="1">
    <location>
        <begin position="145"/>
        <end position="167"/>
    </location>
</feature>
<dbReference type="GeneTree" id="ENSGT01070000254166"/>
<dbReference type="InParanoid" id="A0A3B3HYB8"/>
<evidence type="ECO:0000313" key="3">
    <source>
        <dbReference type="Proteomes" id="UP000001038"/>
    </source>
</evidence>
<reference evidence="2" key="3">
    <citation type="submission" date="2025-09" db="UniProtKB">
        <authorList>
            <consortium name="Ensembl"/>
        </authorList>
    </citation>
    <scope>IDENTIFICATION</scope>
    <source>
        <strain evidence="2">Hd-rR</strain>
    </source>
</reference>
<reference evidence="2 3" key="1">
    <citation type="journal article" date="2007" name="Nature">
        <title>The medaka draft genome and insights into vertebrate genome evolution.</title>
        <authorList>
            <person name="Kasahara M."/>
            <person name="Naruse K."/>
            <person name="Sasaki S."/>
            <person name="Nakatani Y."/>
            <person name="Qu W."/>
            <person name="Ahsan B."/>
            <person name="Yamada T."/>
            <person name="Nagayasu Y."/>
            <person name="Doi K."/>
            <person name="Kasai Y."/>
            <person name="Jindo T."/>
            <person name="Kobayashi D."/>
            <person name="Shimada A."/>
            <person name="Toyoda A."/>
            <person name="Kuroki Y."/>
            <person name="Fujiyama A."/>
            <person name="Sasaki T."/>
            <person name="Shimizu A."/>
            <person name="Asakawa S."/>
            <person name="Shimizu N."/>
            <person name="Hashimoto S."/>
            <person name="Yang J."/>
            <person name="Lee Y."/>
            <person name="Matsushima K."/>
            <person name="Sugano S."/>
            <person name="Sakaizumi M."/>
            <person name="Narita T."/>
            <person name="Ohishi K."/>
            <person name="Haga S."/>
            <person name="Ohta F."/>
            <person name="Nomoto H."/>
            <person name="Nogata K."/>
            <person name="Morishita T."/>
            <person name="Endo T."/>
            <person name="Shin-I T."/>
            <person name="Takeda H."/>
            <person name="Morishita S."/>
            <person name="Kohara Y."/>
        </authorList>
    </citation>
    <scope>NUCLEOTIDE SEQUENCE [LARGE SCALE GENOMIC DNA]</scope>
    <source>
        <strain evidence="2 3">Hd-rR</strain>
    </source>
</reference>
<feature type="transmembrane region" description="Helical" evidence="1">
    <location>
        <begin position="55"/>
        <end position="75"/>
    </location>
</feature>
<protein>
    <submittedName>
        <fullName evidence="2">Uncharacterized protein</fullName>
    </submittedName>
</protein>
<reference evidence="2" key="2">
    <citation type="submission" date="2025-08" db="UniProtKB">
        <authorList>
            <consortium name="Ensembl"/>
        </authorList>
    </citation>
    <scope>IDENTIFICATION</scope>
    <source>
        <strain evidence="2">Hd-rR</strain>
    </source>
</reference>